<dbReference type="PANTHER" id="PTHR20910:SF1">
    <property type="entry name" value="SUPEROXIDE DISMUTASE COPPER_ZINC BINDING DOMAIN-CONTAINING PROTEIN"/>
    <property type="match status" value="1"/>
</dbReference>
<dbReference type="InterPro" id="IPR036423">
    <property type="entry name" value="SOD-like_Cu/Zn_dom_sf"/>
</dbReference>
<reference evidence="2" key="1">
    <citation type="submission" date="2025-08" db="UniProtKB">
        <authorList>
            <consortium name="Ensembl"/>
        </authorList>
    </citation>
    <scope>IDENTIFICATION</scope>
</reference>
<evidence type="ECO:0000313" key="2">
    <source>
        <dbReference type="Ensembl" id="ENSGMOP00000042743.1"/>
    </source>
</evidence>
<dbReference type="Proteomes" id="UP000694546">
    <property type="component" value="Chromosome 3"/>
</dbReference>
<dbReference type="SUPFAM" id="SSF49329">
    <property type="entry name" value="Cu,Zn superoxide dismutase-like"/>
    <property type="match status" value="1"/>
</dbReference>
<dbReference type="GO" id="GO:0046872">
    <property type="term" value="F:metal ion binding"/>
    <property type="evidence" value="ECO:0007669"/>
    <property type="project" value="InterPro"/>
</dbReference>
<evidence type="ECO:0000259" key="1">
    <source>
        <dbReference type="Pfam" id="PF00080"/>
    </source>
</evidence>
<dbReference type="InterPro" id="IPR001424">
    <property type="entry name" value="SOD_Cu_Zn_dom"/>
</dbReference>
<organism evidence="2 3">
    <name type="scientific">Gadus morhua</name>
    <name type="common">Atlantic cod</name>
    <dbReference type="NCBI Taxonomy" id="8049"/>
    <lineage>
        <taxon>Eukaryota</taxon>
        <taxon>Metazoa</taxon>
        <taxon>Chordata</taxon>
        <taxon>Craniata</taxon>
        <taxon>Vertebrata</taxon>
        <taxon>Euteleostomi</taxon>
        <taxon>Actinopterygii</taxon>
        <taxon>Neopterygii</taxon>
        <taxon>Teleostei</taxon>
        <taxon>Neoteleostei</taxon>
        <taxon>Acanthomorphata</taxon>
        <taxon>Zeiogadaria</taxon>
        <taxon>Gadariae</taxon>
        <taxon>Gadiformes</taxon>
        <taxon>Gadoidei</taxon>
        <taxon>Gadidae</taxon>
        <taxon>Gadus</taxon>
    </lineage>
</organism>
<dbReference type="Ensembl" id="ENSGMOT00000025920.1">
    <property type="protein sequence ID" value="ENSGMOP00000042743.1"/>
    <property type="gene ID" value="ENSGMOG00000036727.1"/>
</dbReference>
<accession>A0A8C5B6M1</accession>
<dbReference type="GO" id="GO:0006801">
    <property type="term" value="P:superoxide metabolic process"/>
    <property type="evidence" value="ECO:0007669"/>
    <property type="project" value="InterPro"/>
</dbReference>
<dbReference type="Gene3D" id="2.60.40.200">
    <property type="entry name" value="Superoxide dismutase, copper/zinc binding domain"/>
    <property type="match status" value="1"/>
</dbReference>
<proteinExistence type="predicted"/>
<dbReference type="PANTHER" id="PTHR20910">
    <property type="entry name" value="AGAP001623-PA"/>
    <property type="match status" value="1"/>
</dbReference>
<evidence type="ECO:0000313" key="3">
    <source>
        <dbReference type="Proteomes" id="UP000694546"/>
    </source>
</evidence>
<dbReference type="AlphaFoldDB" id="A0A8C5B6M1"/>
<feature type="domain" description="Superoxide dismutase copper/zinc binding" evidence="1">
    <location>
        <begin position="37"/>
        <end position="154"/>
    </location>
</feature>
<dbReference type="GeneTree" id="ENSGT00530000064791"/>
<dbReference type="InterPro" id="IPR053257">
    <property type="entry name" value="Cu-only_SOD"/>
</dbReference>
<name>A0A8C5B6M1_GADMO</name>
<dbReference type="Pfam" id="PF00080">
    <property type="entry name" value="Sod_Cu"/>
    <property type="match status" value="1"/>
</dbReference>
<keyword evidence="3" id="KW-1185">Reference proteome</keyword>
<protein>
    <recommendedName>
        <fullName evidence="1">Superoxide dismutase copper/zinc binding domain-containing protein</fullName>
    </recommendedName>
</protein>
<sequence>MGLGYKCAKIYVLQKKAVSVQLLRGSTGSWYGPGAATGGVRFYQASSRGKTAVNVSLAGLDGLASGYHVHILPIKSGNSNPCSDANIRGHYNPFNVSTSPDPGTGTVDQYEIGDISGKFGTLAGRNAIQAVYEDSNMPLSGPLGILGRSLVIHYTNGSSVNSLLLWCPGTCYGRLTGLHFPKCTR</sequence>
<reference evidence="2" key="2">
    <citation type="submission" date="2025-09" db="UniProtKB">
        <authorList>
            <consortium name="Ensembl"/>
        </authorList>
    </citation>
    <scope>IDENTIFICATION</scope>
</reference>
<dbReference type="OMA" id="KFGMLNG"/>